<dbReference type="InterPro" id="IPR036388">
    <property type="entry name" value="WH-like_DNA-bd_sf"/>
</dbReference>
<proteinExistence type="inferred from homology"/>
<dbReference type="HAMAP" id="MF_01114">
    <property type="entry name" value="RecX"/>
    <property type="match status" value="1"/>
</dbReference>
<name>A0A1F7YH50_9BACT</name>
<dbReference type="Pfam" id="PF21981">
    <property type="entry name" value="RecX_HTH3"/>
    <property type="match status" value="1"/>
</dbReference>
<evidence type="ECO:0000259" key="6">
    <source>
        <dbReference type="Pfam" id="PF02631"/>
    </source>
</evidence>
<accession>A0A1F7YH50</accession>
<feature type="domain" description="RecX third three-helical" evidence="7">
    <location>
        <begin position="101"/>
        <end position="144"/>
    </location>
</feature>
<dbReference type="GO" id="GO:0006282">
    <property type="term" value="P:regulation of DNA repair"/>
    <property type="evidence" value="ECO:0007669"/>
    <property type="project" value="UniProtKB-UniRule"/>
</dbReference>
<dbReference type="InterPro" id="IPR003783">
    <property type="entry name" value="Regulatory_RecX"/>
</dbReference>
<keyword evidence="4 5" id="KW-0963">Cytoplasm</keyword>
<sequence>MNIYDRLLKFATLRPRSEKEILNWFKRKKIDSDLQKDLFNRLKHLNLVNDLEFTRWWIEQRNTFRPMGVRRLKVELALKGVDRTIIEKVLDEQIKPDEQKNYAKRLLSQKIDHHEKLDSLKVSKKAFEFLARRGFDFGLIKEVIDEFNLKE</sequence>
<evidence type="ECO:0000256" key="2">
    <source>
        <dbReference type="ARBA" id="ARBA00009695"/>
    </source>
</evidence>
<dbReference type="PANTHER" id="PTHR33602:SF1">
    <property type="entry name" value="REGULATORY PROTEIN RECX FAMILY PROTEIN"/>
    <property type="match status" value="1"/>
</dbReference>
<evidence type="ECO:0000256" key="3">
    <source>
        <dbReference type="ARBA" id="ARBA00018111"/>
    </source>
</evidence>
<dbReference type="InterPro" id="IPR053925">
    <property type="entry name" value="RecX_HTH_3rd"/>
</dbReference>
<protein>
    <recommendedName>
        <fullName evidence="3 5">Regulatory protein RecX</fullName>
    </recommendedName>
</protein>
<evidence type="ECO:0000256" key="4">
    <source>
        <dbReference type="ARBA" id="ARBA00022490"/>
    </source>
</evidence>
<dbReference type="GO" id="GO:0005737">
    <property type="term" value="C:cytoplasm"/>
    <property type="evidence" value="ECO:0007669"/>
    <property type="project" value="UniProtKB-SubCell"/>
</dbReference>
<gene>
    <name evidence="5" type="primary">recX</name>
    <name evidence="8" type="ORF">A2627_01425</name>
</gene>
<evidence type="ECO:0000313" key="8">
    <source>
        <dbReference type="EMBL" id="OGM26666.1"/>
    </source>
</evidence>
<comment type="caution">
    <text evidence="8">The sequence shown here is derived from an EMBL/GenBank/DDBJ whole genome shotgun (WGS) entry which is preliminary data.</text>
</comment>
<evidence type="ECO:0000259" key="7">
    <source>
        <dbReference type="Pfam" id="PF21981"/>
    </source>
</evidence>
<dbReference type="InterPro" id="IPR053924">
    <property type="entry name" value="RecX_HTH_2nd"/>
</dbReference>
<dbReference type="PANTHER" id="PTHR33602">
    <property type="entry name" value="REGULATORY PROTEIN RECX FAMILY PROTEIN"/>
    <property type="match status" value="1"/>
</dbReference>
<reference evidence="8 9" key="1">
    <citation type="journal article" date="2016" name="Nat. Commun.">
        <title>Thousands of microbial genomes shed light on interconnected biogeochemical processes in an aquifer system.</title>
        <authorList>
            <person name="Anantharaman K."/>
            <person name="Brown C.T."/>
            <person name="Hug L.A."/>
            <person name="Sharon I."/>
            <person name="Castelle C.J."/>
            <person name="Probst A.J."/>
            <person name="Thomas B.C."/>
            <person name="Singh A."/>
            <person name="Wilkins M.J."/>
            <person name="Karaoz U."/>
            <person name="Brodie E.L."/>
            <person name="Williams K.H."/>
            <person name="Hubbard S.S."/>
            <person name="Banfield J.F."/>
        </authorList>
    </citation>
    <scope>NUCLEOTIDE SEQUENCE [LARGE SCALE GENOMIC DNA]</scope>
</reference>
<comment type="subcellular location">
    <subcellularLocation>
        <location evidence="1 5">Cytoplasm</location>
    </subcellularLocation>
</comment>
<dbReference type="Proteomes" id="UP000178851">
    <property type="component" value="Unassembled WGS sequence"/>
</dbReference>
<dbReference type="AlphaFoldDB" id="A0A1F7YH50"/>
<comment type="similarity">
    <text evidence="2 5">Belongs to the RecX family.</text>
</comment>
<comment type="function">
    <text evidence="5">Modulates RecA activity.</text>
</comment>
<dbReference type="Pfam" id="PF02631">
    <property type="entry name" value="RecX_HTH2"/>
    <property type="match status" value="1"/>
</dbReference>
<dbReference type="Gene3D" id="1.10.10.10">
    <property type="entry name" value="Winged helix-like DNA-binding domain superfamily/Winged helix DNA-binding domain"/>
    <property type="match status" value="3"/>
</dbReference>
<dbReference type="EMBL" id="MGGI01000012">
    <property type="protein sequence ID" value="OGM26666.1"/>
    <property type="molecule type" value="Genomic_DNA"/>
</dbReference>
<organism evidence="8 9">
    <name type="scientific">Candidatus Woesebacteria bacterium RIFCSPHIGHO2_01_FULL_39_28</name>
    <dbReference type="NCBI Taxonomy" id="1802496"/>
    <lineage>
        <taxon>Bacteria</taxon>
        <taxon>Candidatus Woeseibacteriota</taxon>
    </lineage>
</organism>
<evidence type="ECO:0000256" key="5">
    <source>
        <dbReference type="HAMAP-Rule" id="MF_01114"/>
    </source>
</evidence>
<evidence type="ECO:0000256" key="1">
    <source>
        <dbReference type="ARBA" id="ARBA00004496"/>
    </source>
</evidence>
<feature type="domain" description="RecX second three-helical" evidence="6">
    <location>
        <begin position="49"/>
        <end position="90"/>
    </location>
</feature>
<evidence type="ECO:0000313" key="9">
    <source>
        <dbReference type="Proteomes" id="UP000178851"/>
    </source>
</evidence>